<evidence type="ECO:0000256" key="1">
    <source>
        <dbReference type="ARBA" id="ARBA00002660"/>
    </source>
</evidence>
<dbReference type="EMBL" id="AMQN01022826">
    <property type="status" value="NOT_ANNOTATED_CDS"/>
    <property type="molecule type" value="Genomic_DNA"/>
</dbReference>
<keyword evidence="4" id="KW-0813">Transport</keyword>
<dbReference type="GO" id="GO:0000145">
    <property type="term" value="C:exocyst"/>
    <property type="evidence" value="ECO:0007669"/>
    <property type="project" value="UniProtKB-ARBA"/>
</dbReference>
<dbReference type="HOGENOM" id="CLU_125145_0_0_1"/>
<evidence type="ECO:0000256" key="5">
    <source>
        <dbReference type="ARBA" id="ARBA00022483"/>
    </source>
</evidence>
<dbReference type="Pfam" id="PF01833">
    <property type="entry name" value="TIG"/>
    <property type="match status" value="1"/>
</dbReference>
<dbReference type="InterPro" id="IPR014756">
    <property type="entry name" value="Ig_E-set"/>
</dbReference>
<comment type="function">
    <text evidence="1">Component of the exocyst complex involved in the docking of exocytic vesicles with fusion sites on the plasma membrane.</text>
</comment>
<proteinExistence type="inferred from homology"/>
<reference evidence="11" key="1">
    <citation type="submission" date="2012-12" db="EMBL/GenBank/DDBJ databases">
        <authorList>
            <person name="Hellsten U."/>
            <person name="Grimwood J."/>
            <person name="Chapman J.A."/>
            <person name="Shapiro H."/>
            <person name="Aerts A."/>
            <person name="Otillar R.P."/>
            <person name="Terry A.Y."/>
            <person name="Boore J.L."/>
            <person name="Simakov O."/>
            <person name="Marletaz F."/>
            <person name="Cho S.-J."/>
            <person name="Edsinger-Gonzales E."/>
            <person name="Havlak P."/>
            <person name="Kuo D.-H."/>
            <person name="Larsson T."/>
            <person name="Lv J."/>
            <person name="Arendt D."/>
            <person name="Savage R."/>
            <person name="Osoegawa K."/>
            <person name="de Jong P."/>
            <person name="Lindberg D.R."/>
            <person name="Seaver E.C."/>
            <person name="Weisblat D.A."/>
            <person name="Putnam N.H."/>
            <person name="Grigoriev I.V."/>
            <person name="Rokhsar D.S."/>
        </authorList>
    </citation>
    <scope>NUCLEOTIDE SEQUENCE</scope>
    <source>
        <strain evidence="11">I ESC-2004</strain>
    </source>
</reference>
<feature type="domain" description="IPT/TIG" evidence="8">
    <location>
        <begin position="43"/>
        <end position="121"/>
    </location>
</feature>
<dbReference type="InterPro" id="IPR013783">
    <property type="entry name" value="Ig-like_fold"/>
</dbReference>
<dbReference type="STRING" id="283909.R7UJJ4"/>
<evidence type="ECO:0000256" key="7">
    <source>
        <dbReference type="ARBA" id="ARBA00029715"/>
    </source>
</evidence>
<dbReference type="OrthoDB" id="26242at2759"/>
<comment type="similarity">
    <text evidence="2">Belongs to the SEC5 family.</text>
</comment>
<dbReference type="AlphaFoldDB" id="R7UJJ4"/>
<evidence type="ECO:0000313" key="10">
    <source>
        <dbReference type="EnsemblMetazoa" id="CapteP187059"/>
    </source>
</evidence>
<dbReference type="Proteomes" id="UP000014760">
    <property type="component" value="Unassembled WGS sequence"/>
</dbReference>
<evidence type="ECO:0000313" key="9">
    <source>
        <dbReference type="EMBL" id="ELU06390.1"/>
    </source>
</evidence>
<evidence type="ECO:0000256" key="6">
    <source>
        <dbReference type="ARBA" id="ARBA00022927"/>
    </source>
</evidence>
<reference evidence="10" key="3">
    <citation type="submission" date="2015-06" db="UniProtKB">
        <authorList>
            <consortium name="EnsemblMetazoa"/>
        </authorList>
    </citation>
    <scope>IDENTIFICATION</scope>
</reference>
<accession>R7UJJ4</accession>
<dbReference type="GO" id="GO:0006887">
    <property type="term" value="P:exocytosis"/>
    <property type="evidence" value="ECO:0007669"/>
    <property type="project" value="UniProtKB-KW"/>
</dbReference>
<dbReference type="EMBL" id="KB300678">
    <property type="protein sequence ID" value="ELU06390.1"/>
    <property type="molecule type" value="Genomic_DNA"/>
</dbReference>
<evidence type="ECO:0000313" key="11">
    <source>
        <dbReference type="Proteomes" id="UP000014760"/>
    </source>
</evidence>
<evidence type="ECO:0000256" key="3">
    <source>
        <dbReference type="ARBA" id="ARBA00017526"/>
    </source>
</evidence>
<dbReference type="GO" id="GO:0015031">
    <property type="term" value="P:protein transport"/>
    <property type="evidence" value="ECO:0007669"/>
    <property type="project" value="UniProtKB-KW"/>
</dbReference>
<name>R7UJJ4_CAPTE</name>
<protein>
    <recommendedName>
        <fullName evidence="3">Exocyst complex component 2</fullName>
    </recommendedName>
    <alternativeName>
        <fullName evidence="7">Exocyst complex component Sec5</fullName>
    </alternativeName>
</protein>
<evidence type="ECO:0000256" key="4">
    <source>
        <dbReference type="ARBA" id="ARBA00022448"/>
    </source>
</evidence>
<dbReference type="EMBL" id="AMQN01022827">
    <property type="status" value="NOT_ANNOTATED_CDS"/>
    <property type="molecule type" value="Genomic_DNA"/>
</dbReference>
<keyword evidence="11" id="KW-1185">Reference proteome</keyword>
<dbReference type="InterPro" id="IPR002909">
    <property type="entry name" value="IPT_dom"/>
</dbReference>
<keyword evidence="5" id="KW-0268">Exocytosis</keyword>
<keyword evidence="6" id="KW-0653">Protein transport</keyword>
<dbReference type="EnsemblMetazoa" id="CapteT187059">
    <property type="protein sequence ID" value="CapteP187059"/>
    <property type="gene ID" value="CapteG187059"/>
</dbReference>
<dbReference type="Gene3D" id="2.60.40.10">
    <property type="entry name" value="Immunoglobulins"/>
    <property type="match status" value="1"/>
</dbReference>
<gene>
    <name evidence="9" type="ORF">CAPTEDRAFT_187059</name>
</gene>
<sequence>MNLFKHVKFGKEWQLMVTETKLFMRHLQMNENSMLSSVRRPVPQVTGISPKEGPPGTRVTIRGQDLGLDARDLIALRICGVDCLLTAEWKSANKIVARTGQAKGKGDIVVVTRSGGVGTCTVQFRGYNVQIGPLQESAVWIDETQTYHTMFSRNRASSPVVTEENDDPLGISDESNESVIFYIFGL</sequence>
<evidence type="ECO:0000259" key="8">
    <source>
        <dbReference type="Pfam" id="PF01833"/>
    </source>
</evidence>
<dbReference type="SUPFAM" id="SSF81296">
    <property type="entry name" value="E set domains"/>
    <property type="match status" value="1"/>
</dbReference>
<dbReference type="FunFam" id="2.60.40.10:FF:000196">
    <property type="entry name" value="Exocyst complex component 2"/>
    <property type="match status" value="1"/>
</dbReference>
<reference evidence="9 11" key="2">
    <citation type="journal article" date="2013" name="Nature">
        <title>Insights into bilaterian evolution from three spiralian genomes.</title>
        <authorList>
            <person name="Simakov O."/>
            <person name="Marletaz F."/>
            <person name="Cho S.J."/>
            <person name="Edsinger-Gonzales E."/>
            <person name="Havlak P."/>
            <person name="Hellsten U."/>
            <person name="Kuo D.H."/>
            <person name="Larsson T."/>
            <person name="Lv J."/>
            <person name="Arendt D."/>
            <person name="Savage R."/>
            <person name="Osoegawa K."/>
            <person name="de Jong P."/>
            <person name="Grimwood J."/>
            <person name="Chapman J.A."/>
            <person name="Shapiro H."/>
            <person name="Aerts A."/>
            <person name="Otillar R.P."/>
            <person name="Terry A.Y."/>
            <person name="Boore J.L."/>
            <person name="Grigoriev I.V."/>
            <person name="Lindberg D.R."/>
            <person name="Seaver E.C."/>
            <person name="Weisblat D.A."/>
            <person name="Putnam N.H."/>
            <person name="Rokhsar D.S."/>
        </authorList>
    </citation>
    <scope>NUCLEOTIDE SEQUENCE</scope>
    <source>
        <strain evidence="9 11">I ESC-2004</strain>
    </source>
</reference>
<organism evidence="9">
    <name type="scientific">Capitella teleta</name>
    <name type="common">Polychaete worm</name>
    <dbReference type="NCBI Taxonomy" id="283909"/>
    <lineage>
        <taxon>Eukaryota</taxon>
        <taxon>Metazoa</taxon>
        <taxon>Spiralia</taxon>
        <taxon>Lophotrochozoa</taxon>
        <taxon>Annelida</taxon>
        <taxon>Polychaeta</taxon>
        <taxon>Sedentaria</taxon>
        <taxon>Scolecida</taxon>
        <taxon>Capitellidae</taxon>
        <taxon>Capitella</taxon>
    </lineage>
</organism>
<evidence type="ECO:0000256" key="2">
    <source>
        <dbReference type="ARBA" id="ARBA00010578"/>
    </source>
</evidence>